<reference evidence="4" key="1">
    <citation type="journal article" date="2019" name="Int. J. Syst. Evol. Microbiol.">
        <title>The Global Catalogue of Microorganisms (GCM) 10K type strain sequencing project: providing services to taxonomists for standard genome sequencing and annotation.</title>
        <authorList>
            <consortium name="The Broad Institute Genomics Platform"/>
            <consortium name="The Broad Institute Genome Sequencing Center for Infectious Disease"/>
            <person name="Wu L."/>
            <person name="Ma J."/>
        </authorList>
    </citation>
    <scope>NUCLEOTIDE SEQUENCE [LARGE SCALE GENOMIC DNA]</scope>
    <source>
        <strain evidence="4">JCM 16601</strain>
    </source>
</reference>
<keyword evidence="4" id="KW-1185">Reference proteome</keyword>
<keyword evidence="2" id="KW-0560">Oxidoreductase</keyword>
<dbReference type="PANTHER" id="PTHR43477">
    <property type="entry name" value="DIHYDROANTICAPSIN 7-DEHYDROGENASE"/>
    <property type="match status" value="1"/>
</dbReference>
<evidence type="ECO:0000256" key="2">
    <source>
        <dbReference type="ARBA" id="ARBA00023002"/>
    </source>
</evidence>
<protein>
    <submittedName>
        <fullName evidence="3">Short chain dehydrogenase</fullName>
    </submittedName>
</protein>
<dbReference type="CDD" id="cd11731">
    <property type="entry name" value="Lin1944_like_SDR_c"/>
    <property type="match status" value="1"/>
</dbReference>
<evidence type="ECO:0000313" key="4">
    <source>
        <dbReference type="Proteomes" id="UP001500742"/>
    </source>
</evidence>
<comment type="similarity">
    <text evidence="1">Belongs to the short-chain dehydrogenases/reductases (SDR) family.</text>
</comment>
<gene>
    <name evidence="3" type="ORF">GCM10022210_39520</name>
</gene>
<organism evidence="3 4">
    <name type="scientific">Mucilaginibacter dorajii</name>
    <dbReference type="NCBI Taxonomy" id="692994"/>
    <lineage>
        <taxon>Bacteria</taxon>
        <taxon>Pseudomonadati</taxon>
        <taxon>Bacteroidota</taxon>
        <taxon>Sphingobacteriia</taxon>
        <taxon>Sphingobacteriales</taxon>
        <taxon>Sphingobacteriaceae</taxon>
        <taxon>Mucilaginibacter</taxon>
    </lineage>
</organism>
<dbReference type="InterPro" id="IPR036291">
    <property type="entry name" value="NAD(P)-bd_dom_sf"/>
</dbReference>
<evidence type="ECO:0000313" key="3">
    <source>
        <dbReference type="EMBL" id="GAA3983842.1"/>
    </source>
</evidence>
<dbReference type="Proteomes" id="UP001500742">
    <property type="component" value="Unassembled WGS sequence"/>
</dbReference>
<dbReference type="SUPFAM" id="SSF51735">
    <property type="entry name" value="NAD(P)-binding Rossmann-fold domains"/>
    <property type="match status" value="1"/>
</dbReference>
<dbReference type="EMBL" id="BAAAZC010000027">
    <property type="protein sequence ID" value="GAA3983842.1"/>
    <property type="molecule type" value="Genomic_DNA"/>
</dbReference>
<comment type="caution">
    <text evidence="3">The sequence shown here is derived from an EMBL/GenBank/DDBJ whole genome shotgun (WGS) entry which is preliminary data.</text>
</comment>
<dbReference type="InterPro" id="IPR051122">
    <property type="entry name" value="SDR_DHRS6-like"/>
</dbReference>
<dbReference type="PRINTS" id="PR00081">
    <property type="entry name" value="GDHRDH"/>
</dbReference>
<dbReference type="InterPro" id="IPR002347">
    <property type="entry name" value="SDR_fam"/>
</dbReference>
<evidence type="ECO:0000256" key="1">
    <source>
        <dbReference type="ARBA" id="ARBA00006484"/>
    </source>
</evidence>
<name>A0ABP7QKB8_9SPHI</name>
<dbReference type="Gene3D" id="3.40.50.720">
    <property type="entry name" value="NAD(P)-binding Rossmann-like Domain"/>
    <property type="match status" value="1"/>
</dbReference>
<dbReference type="Pfam" id="PF13561">
    <property type="entry name" value="adh_short_C2"/>
    <property type="match status" value="1"/>
</dbReference>
<proteinExistence type="inferred from homology"/>
<dbReference type="NCBIfam" id="NF005754">
    <property type="entry name" value="PRK07578.1"/>
    <property type="match status" value="1"/>
</dbReference>
<dbReference type="PANTHER" id="PTHR43477:SF1">
    <property type="entry name" value="DIHYDROANTICAPSIN 7-DEHYDROGENASE"/>
    <property type="match status" value="1"/>
</dbReference>
<sequence>MNFVKKMNMKILIIGATGTIGKHVTAVLQKDHEVIKAGSKSADMQVDISSIESIENFYKQVGKFDSLICAAGDAQFGPLASMKDADFRIGVNSKLMGQVNLVLIGQHYINPKGSFTLTSGALADDPIAMGANISTMNGAINGFVKGAAIELENGVRINAVGPDIVEESMAYFSYFPGHVPVTMSRVAQAYVKSVLGGQTGQIYKVL</sequence>
<accession>A0ABP7QKB8</accession>